<dbReference type="Pfam" id="PF00148">
    <property type="entry name" value="Oxidored_nitro"/>
    <property type="match status" value="1"/>
</dbReference>
<name>A0A1M6P2K4_PARC5</name>
<dbReference type="RefSeq" id="WP_073149409.1">
    <property type="nucleotide sequence ID" value="NZ_FRAG01000021.1"/>
</dbReference>
<keyword evidence="3" id="KW-1185">Reference proteome</keyword>
<organism evidence="2 3">
    <name type="scientific">Paramaledivibacter caminithermalis (strain DSM 15212 / CIP 107654 / DViRD3)</name>
    <name type="common">Clostridium caminithermale</name>
    <dbReference type="NCBI Taxonomy" id="1121301"/>
    <lineage>
        <taxon>Bacteria</taxon>
        <taxon>Bacillati</taxon>
        <taxon>Bacillota</taxon>
        <taxon>Clostridia</taxon>
        <taxon>Peptostreptococcales</taxon>
        <taxon>Caminicellaceae</taxon>
        <taxon>Paramaledivibacter</taxon>
    </lineage>
</organism>
<evidence type="ECO:0000259" key="1">
    <source>
        <dbReference type="Pfam" id="PF00148"/>
    </source>
</evidence>
<gene>
    <name evidence="2" type="ORF">SAMN02745912_01979</name>
</gene>
<proteinExistence type="predicted"/>
<dbReference type="Proteomes" id="UP000184465">
    <property type="component" value="Unassembled WGS sequence"/>
</dbReference>
<dbReference type="EMBL" id="FRAG01000021">
    <property type="protein sequence ID" value="SHK02161.1"/>
    <property type="molecule type" value="Genomic_DNA"/>
</dbReference>
<dbReference type="STRING" id="1121301.SAMN02745912_01979"/>
<dbReference type="InterPro" id="IPR049939">
    <property type="entry name" value="NifE-like"/>
</dbReference>
<dbReference type="GO" id="GO:0016491">
    <property type="term" value="F:oxidoreductase activity"/>
    <property type="evidence" value="ECO:0007669"/>
    <property type="project" value="InterPro"/>
</dbReference>
<dbReference type="SUPFAM" id="SSF53807">
    <property type="entry name" value="Helical backbone' metal receptor"/>
    <property type="match status" value="1"/>
</dbReference>
<sequence>MRQKIFSIPITYLKKEVKNRGNKIYPEDALHYCSPSVGGWGVVRVACLVPESVVLFVIPQGCGRHGAIASMMHNYDKQLFYLYMSQVDIVTGEHMNKIDKAVELILSKLEKKPKALVLCCTCTDDLLGSDYEGKARLLEEKFDIDVRIGRMNPIRKESKRPPELMIQKTIYDYLEAVSNEKKDTINIVGSFKGFTPKCEINTILRQAGIEEILHIRNLKTYEEYQKMSRSKYNLLIKPSGKIATKEMKRRLKIPFADVPVAYRIDGIEENYRKIEQLLGRTLEYKKYRRATEEVIQDKVKALGRLSVAVGSTANACPFELARELVERDFYVPYVFADQLLPCDEVHVDWLKENAPYITVYSTMSPTMTLFLQEKKKVDLAIGFDAGYFCSGSKTVPLSLDEQLYGYEGAKILYSRMIEVFEKPQDLKKEMYQSGMVI</sequence>
<dbReference type="PANTHER" id="PTHR42956:SF1">
    <property type="entry name" value="NITROGENASE IRON-MOLYBDENUM COFACTOR BIOSYNTHESIS PROTEIN NIFE"/>
    <property type="match status" value="1"/>
</dbReference>
<evidence type="ECO:0000313" key="2">
    <source>
        <dbReference type="EMBL" id="SHK02161.1"/>
    </source>
</evidence>
<protein>
    <submittedName>
        <fullName evidence="2">Nitrogenase molybdenum-cofactor synthesis protein NifE</fullName>
    </submittedName>
</protein>
<dbReference type="PANTHER" id="PTHR42956">
    <property type="entry name" value="NITROGENASE IRON-MOLYBDENUM COFACTOR BIOSYNTHESIS PROTEIN NIFE"/>
    <property type="match status" value="1"/>
</dbReference>
<reference evidence="3" key="1">
    <citation type="submission" date="2016-11" db="EMBL/GenBank/DDBJ databases">
        <authorList>
            <person name="Varghese N."/>
            <person name="Submissions S."/>
        </authorList>
    </citation>
    <scope>NUCLEOTIDE SEQUENCE [LARGE SCALE GENOMIC DNA]</scope>
    <source>
        <strain evidence="3">DSM 15212 / CIP 107654 / DViRD3</strain>
    </source>
</reference>
<feature type="domain" description="Nitrogenase/oxidoreductase component 1" evidence="1">
    <location>
        <begin position="40"/>
        <end position="418"/>
    </location>
</feature>
<dbReference type="InterPro" id="IPR000510">
    <property type="entry name" value="Nase/OxRdtase_comp1"/>
</dbReference>
<accession>A0A1M6P2K4</accession>
<dbReference type="AlphaFoldDB" id="A0A1M6P2K4"/>
<dbReference type="OrthoDB" id="5442487at2"/>
<evidence type="ECO:0000313" key="3">
    <source>
        <dbReference type="Proteomes" id="UP000184465"/>
    </source>
</evidence>
<dbReference type="Gene3D" id="3.40.50.1980">
    <property type="entry name" value="Nitrogenase molybdenum iron protein domain"/>
    <property type="match status" value="2"/>
</dbReference>